<evidence type="ECO:0000313" key="4">
    <source>
        <dbReference type="Proteomes" id="UP000248555"/>
    </source>
</evidence>
<dbReference type="GO" id="GO:0003677">
    <property type="term" value="F:DNA binding"/>
    <property type="evidence" value="ECO:0007669"/>
    <property type="project" value="UniProtKB-KW"/>
</dbReference>
<dbReference type="InterPro" id="IPR001387">
    <property type="entry name" value="Cro/C1-type_HTH"/>
</dbReference>
<protein>
    <submittedName>
        <fullName evidence="3">Transcriptional regulator</fullName>
    </submittedName>
</protein>
<reference evidence="3 4" key="1">
    <citation type="submission" date="2018-06" db="EMBL/GenBank/DDBJ databases">
        <title>Genomic Encyclopedia of Type Strains, Phase III (KMG-III): the genomes of soil and plant-associated and newly described type strains.</title>
        <authorList>
            <person name="Whitman W."/>
        </authorList>
    </citation>
    <scope>NUCLEOTIDE SEQUENCE [LARGE SCALE GENOMIC DNA]</scope>
    <source>
        <strain evidence="3 4">CGMCC 1.8979</strain>
    </source>
</reference>
<dbReference type="InterPro" id="IPR010982">
    <property type="entry name" value="Lambda_DNA-bd_dom_sf"/>
</dbReference>
<keyword evidence="1" id="KW-0238">DNA-binding</keyword>
<evidence type="ECO:0000256" key="1">
    <source>
        <dbReference type="ARBA" id="ARBA00023125"/>
    </source>
</evidence>
<comment type="caution">
    <text evidence="3">The sequence shown here is derived from an EMBL/GenBank/DDBJ whole genome shotgun (WGS) entry which is preliminary data.</text>
</comment>
<evidence type="ECO:0000259" key="2">
    <source>
        <dbReference type="PROSITE" id="PS50943"/>
    </source>
</evidence>
<accession>A0A327YM48</accession>
<dbReference type="SMART" id="SM00530">
    <property type="entry name" value="HTH_XRE"/>
    <property type="match status" value="1"/>
</dbReference>
<keyword evidence="4" id="KW-1185">Reference proteome</keyword>
<dbReference type="PROSITE" id="PS50943">
    <property type="entry name" value="HTH_CROC1"/>
    <property type="match status" value="1"/>
</dbReference>
<dbReference type="EMBL" id="QLMH01000002">
    <property type="protein sequence ID" value="RAK22063.1"/>
    <property type="molecule type" value="Genomic_DNA"/>
</dbReference>
<dbReference type="CDD" id="cd00093">
    <property type="entry name" value="HTH_XRE"/>
    <property type="match status" value="1"/>
</dbReference>
<dbReference type="RefSeq" id="WP_111643927.1">
    <property type="nucleotide sequence ID" value="NZ_QLMH01000002.1"/>
</dbReference>
<evidence type="ECO:0000313" key="3">
    <source>
        <dbReference type="EMBL" id="RAK22063.1"/>
    </source>
</evidence>
<sequence>MKRSGQLHNKLNVLRAEKKWTQQDLANKVGVSRQTIASIEANRYNPSLILAFEIAAAFDKEIQEVFQYKLIEEE</sequence>
<dbReference type="PANTHER" id="PTHR46558:SF4">
    <property type="entry name" value="DNA-BIDING PHAGE PROTEIN"/>
    <property type="match status" value="1"/>
</dbReference>
<proteinExistence type="predicted"/>
<dbReference type="Pfam" id="PF01381">
    <property type="entry name" value="HTH_3"/>
    <property type="match status" value="1"/>
</dbReference>
<dbReference type="SUPFAM" id="SSF47413">
    <property type="entry name" value="lambda repressor-like DNA-binding domains"/>
    <property type="match status" value="1"/>
</dbReference>
<dbReference type="OrthoDB" id="9808239at2"/>
<organism evidence="3 4">
    <name type="scientific">Paranoxybacillus vitaminiphilus</name>
    <dbReference type="NCBI Taxonomy" id="581036"/>
    <lineage>
        <taxon>Bacteria</taxon>
        <taxon>Bacillati</taxon>
        <taxon>Bacillota</taxon>
        <taxon>Bacilli</taxon>
        <taxon>Bacillales</taxon>
        <taxon>Anoxybacillaceae</taxon>
        <taxon>Paranoxybacillus</taxon>
    </lineage>
</organism>
<dbReference type="PANTHER" id="PTHR46558">
    <property type="entry name" value="TRACRIPTIONAL REGULATORY PROTEIN-RELATED-RELATED"/>
    <property type="match status" value="1"/>
</dbReference>
<dbReference type="AlphaFoldDB" id="A0A327YM48"/>
<name>A0A327YM48_9BACL</name>
<dbReference type="Gene3D" id="1.10.260.40">
    <property type="entry name" value="lambda repressor-like DNA-binding domains"/>
    <property type="match status" value="1"/>
</dbReference>
<gene>
    <name evidence="3" type="ORF">B0I26_10242</name>
</gene>
<feature type="domain" description="HTH cro/C1-type" evidence="2">
    <location>
        <begin position="11"/>
        <end position="65"/>
    </location>
</feature>
<dbReference type="Proteomes" id="UP000248555">
    <property type="component" value="Unassembled WGS sequence"/>
</dbReference>